<dbReference type="InterPro" id="IPR012337">
    <property type="entry name" value="RNaseH-like_sf"/>
</dbReference>
<dbReference type="GO" id="GO:0009432">
    <property type="term" value="P:SOS response"/>
    <property type="evidence" value="ECO:0007669"/>
    <property type="project" value="TreeGrafter"/>
</dbReference>
<dbReference type="SUPFAM" id="SSF53098">
    <property type="entry name" value="Ribonuclease H-like"/>
    <property type="match status" value="1"/>
</dbReference>
<dbReference type="GO" id="GO:0003887">
    <property type="term" value="F:DNA-directed DNA polymerase activity"/>
    <property type="evidence" value="ECO:0007669"/>
    <property type="project" value="TreeGrafter"/>
</dbReference>
<reference evidence="1" key="1">
    <citation type="journal article" date="2014" name="Front. Microbiol.">
        <title>High frequency of phylogenetically diverse reductive dehalogenase-homologous genes in deep subseafloor sedimentary metagenomes.</title>
        <authorList>
            <person name="Kawai M."/>
            <person name="Futagami T."/>
            <person name="Toyoda A."/>
            <person name="Takaki Y."/>
            <person name="Nishi S."/>
            <person name="Hori S."/>
            <person name="Arai W."/>
            <person name="Tsubouchi T."/>
            <person name="Morono Y."/>
            <person name="Uchiyama I."/>
            <person name="Ito T."/>
            <person name="Fujiyama A."/>
            <person name="Inagaki F."/>
            <person name="Takami H."/>
        </authorList>
    </citation>
    <scope>NUCLEOTIDE SEQUENCE</scope>
    <source>
        <strain evidence="1">Expedition CK06-06</strain>
    </source>
</reference>
<dbReference type="PANTHER" id="PTHR10322:SF23">
    <property type="entry name" value="DNA POLYMERASE DELTA CATALYTIC SUBUNIT"/>
    <property type="match status" value="1"/>
</dbReference>
<name>X1I8Y3_9ZZZZ</name>
<organism evidence="1">
    <name type="scientific">marine sediment metagenome</name>
    <dbReference type="NCBI Taxonomy" id="412755"/>
    <lineage>
        <taxon>unclassified sequences</taxon>
        <taxon>metagenomes</taxon>
        <taxon>ecological metagenomes</taxon>
    </lineage>
</organism>
<feature type="non-terminal residue" evidence="1">
    <location>
        <position position="128"/>
    </location>
</feature>
<gene>
    <name evidence="1" type="ORF">S03H2_32186</name>
</gene>
<dbReference type="Gene3D" id="3.30.420.10">
    <property type="entry name" value="Ribonuclease H-like superfamily/Ribonuclease H"/>
    <property type="match status" value="1"/>
</dbReference>
<sequence>MDPDILTGWNVIDFKIIHKRFGHYGLPMQIGRSDDPADYLPGTKRRAGAIIIPGRQVIDALRLVRAGPVRFADRSLETVARAVLGEGKVQVQSTDEAKIDALMRTYSEDPITFCKYCLMDAKLVLEIL</sequence>
<dbReference type="InterPro" id="IPR036397">
    <property type="entry name" value="RNaseH_sf"/>
</dbReference>
<proteinExistence type="predicted"/>
<accession>X1I8Y3</accession>
<dbReference type="EMBL" id="BARU01019546">
    <property type="protein sequence ID" value="GAH54013.1"/>
    <property type="molecule type" value="Genomic_DNA"/>
</dbReference>
<dbReference type="PANTHER" id="PTHR10322">
    <property type="entry name" value="DNA POLYMERASE CATALYTIC SUBUNIT"/>
    <property type="match status" value="1"/>
</dbReference>
<evidence type="ECO:0008006" key="2">
    <source>
        <dbReference type="Google" id="ProtNLM"/>
    </source>
</evidence>
<protein>
    <recommendedName>
        <fullName evidence="2">DNA-directed DNA polymerase family B exonuclease domain-containing protein</fullName>
    </recommendedName>
</protein>
<dbReference type="GO" id="GO:0003676">
    <property type="term" value="F:nucleic acid binding"/>
    <property type="evidence" value="ECO:0007669"/>
    <property type="project" value="InterPro"/>
</dbReference>
<comment type="caution">
    <text evidence="1">The sequence shown here is derived from an EMBL/GenBank/DDBJ whole genome shotgun (WGS) entry which is preliminary data.</text>
</comment>
<dbReference type="AlphaFoldDB" id="X1I8Y3"/>
<evidence type="ECO:0000313" key="1">
    <source>
        <dbReference type="EMBL" id="GAH54013.1"/>
    </source>
</evidence>
<dbReference type="GO" id="GO:0008296">
    <property type="term" value="F:3'-5'-DNA exonuclease activity"/>
    <property type="evidence" value="ECO:0007669"/>
    <property type="project" value="TreeGrafter"/>
</dbReference>
<dbReference type="GO" id="GO:0045004">
    <property type="term" value="P:DNA replication proofreading"/>
    <property type="evidence" value="ECO:0007669"/>
    <property type="project" value="TreeGrafter"/>
</dbReference>
<dbReference type="InterPro" id="IPR050240">
    <property type="entry name" value="DNA_pol_type-B"/>
</dbReference>